<dbReference type="Proteomes" id="UP000188388">
    <property type="component" value="Unassembled WGS sequence"/>
</dbReference>
<proteinExistence type="predicted"/>
<sequence length="919" mass="100362">MKINVFRIFGWRVIWLPIVGTRAYRLGTKLHCQEIRRPRNFAIRRATEFLMGVAAVVLTTQAVAQPAVESLEPHTGPSSTLVEVHGLGLEGATIMWDANREGPVEMAMPIAGATFFSVPHDATLGSHTLHLVHASGQSVGLTFNVTDEYVDTRPRVDDVALVDAVFDGATVRATLYVQGANIDVGATVLINDIAVASQAHKALRKDLYGMKPEALGYPIRHYLSHVVPLDARPVGETIVVSVRNRGGETSPARFYKLPTEPNGLDSDGDTIPDIWETAPIDFDRDGNADLDLAPFGVDPHRKDILVELDIMDGLLNPLPKAVRRIIPRSDEIPVEQNFARTPFEVVEFVFANAPILNPFGDNGIGLKFDTSGSVPWVDTIAFTQEQRQSERYALFADLKSQHFDSAIRGRLFHYGIWGFRHANGNTGESDIDHLRNRGGDDFLIAIDRIPDLQSMRARAEVLMHEFGHNLAQWHGGADHLENKPFYWSSMSYSWLYRASKFYDDAWRKQNPTCYHAYYQRDHALEESGAAFNASLDMMLPAFSEGLGRSLANPQDTFNEHVGLCGHPIDLNEDGDMDDVVKARELKIFGKIQGCSQVYCPEGKHFTDHANWTSLQFDGPQTNGTVSPDEGGVPIVSASPSTVVNPAAAETAPSPSAAPSLPSSDSEVRERVQLTETQLTQASVIELLPPALNKRLGEKHTVNDQKKDAQAPYGQDIPGGLGVDPNSFAFQEPGAAGAAEPNVTTEGHIRTQLERLADQKWGEAHRRRVLDDIQIDAGSDENLLVTRDGVLRPGAAGAPAPEPEIEFRLEGGPIERVDRLVYSEGGDVLADTLEAGTKPVELAIEQADITARQSTGQDASPDVTVTVADETKTLRPGESALFKEGRLRIEVLTSTGPAASSVVNDGPPYALRIQASTVQP</sequence>
<dbReference type="RefSeq" id="WP_077380583.1">
    <property type="nucleotide sequence ID" value="NZ_FTPD01000026.1"/>
</dbReference>
<evidence type="ECO:0000256" key="1">
    <source>
        <dbReference type="SAM" id="MobiDB-lite"/>
    </source>
</evidence>
<protein>
    <recommendedName>
        <fullName evidence="4">IPT/TIG domain-containing protein</fullName>
    </recommendedName>
</protein>
<evidence type="ECO:0000313" key="2">
    <source>
        <dbReference type="EMBL" id="SIT57280.1"/>
    </source>
</evidence>
<accession>A0A1R3VBJ0</accession>
<organism evidence="2 3">
    <name type="scientific">Mesorhizobium prunaredense</name>
    <dbReference type="NCBI Taxonomy" id="1631249"/>
    <lineage>
        <taxon>Bacteria</taxon>
        <taxon>Pseudomonadati</taxon>
        <taxon>Pseudomonadota</taxon>
        <taxon>Alphaproteobacteria</taxon>
        <taxon>Hyphomicrobiales</taxon>
        <taxon>Phyllobacteriaceae</taxon>
        <taxon>Mesorhizobium</taxon>
    </lineage>
</organism>
<feature type="region of interest" description="Disordered" evidence="1">
    <location>
        <begin position="644"/>
        <end position="670"/>
    </location>
</feature>
<reference evidence="3" key="1">
    <citation type="submission" date="2017-01" db="EMBL/GenBank/DDBJ databases">
        <authorList>
            <person name="Brunel B."/>
        </authorList>
    </citation>
    <scope>NUCLEOTIDE SEQUENCE [LARGE SCALE GENOMIC DNA]</scope>
</reference>
<evidence type="ECO:0000313" key="3">
    <source>
        <dbReference type="Proteomes" id="UP000188388"/>
    </source>
</evidence>
<dbReference type="STRING" id="1631249.BQ8794_320102"/>
<name>A0A1R3VBJ0_9HYPH</name>
<evidence type="ECO:0008006" key="4">
    <source>
        <dbReference type="Google" id="ProtNLM"/>
    </source>
</evidence>
<gene>
    <name evidence="2" type="ORF">BQ8794_320102</name>
</gene>
<dbReference type="EMBL" id="FTPD01000026">
    <property type="protein sequence ID" value="SIT57280.1"/>
    <property type="molecule type" value="Genomic_DNA"/>
</dbReference>
<dbReference type="AlphaFoldDB" id="A0A1R3VBJ0"/>
<feature type="compositionally biased region" description="Low complexity" evidence="1">
    <location>
        <begin position="645"/>
        <end position="664"/>
    </location>
</feature>
<keyword evidence="3" id="KW-1185">Reference proteome</keyword>